<proteinExistence type="predicted"/>
<organism evidence="1 2">
    <name type="scientific">Trichothecium roseum</name>
    <dbReference type="NCBI Taxonomy" id="47278"/>
    <lineage>
        <taxon>Eukaryota</taxon>
        <taxon>Fungi</taxon>
        <taxon>Dikarya</taxon>
        <taxon>Ascomycota</taxon>
        <taxon>Pezizomycotina</taxon>
        <taxon>Sordariomycetes</taxon>
        <taxon>Hypocreomycetidae</taxon>
        <taxon>Hypocreales</taxon>
        <taxon>Hypocreales incertae sedis</taxon>
        <taxon>Trichothecium</taxon>
    </lineage>
</organism>
<dbReference type="EMBL" id="CM047942">
    <property type="protein sequence ID" value="KAI9901029.1"/>
    <property type="molecule type" value="Genomic_DNA"/>
</dbReference>
<name>A0ACC0V3L7_9HYPO</name>
<comment type="caution">
    <text evidence="1">The sequence shown here is derived from an EMBL/GenBank/DDBJ whole genome shotgun (WGS) entry which is preliminary data.</text>
</comment>
<protein>
    <submittedName>
        <fullName evidence="1">Uncharacterized protein</fullName>
    </submittedName>
</protein>
<evidence type="ECO:0000313" key="2">
    <source>
        <dbReference type="Proteomes" id="UP001163324"/>
    </source>
</evidence>
<keyword evidence="2" id="KW-1185">Reference proteome</keyword>
<accession>A0ACC0V3L7</accession>
<dbReference type="Proteomes" id="UP001163324">
    <property type="component" value="Chromosome 3"/>
</dbReference>
<gene>
    <name evidence="1" type="ORF">N3K66_002846</name>
</gene>
<evidence type="ECO:0000313" key="1">
    <source>
        <dbReference type="EMBL" id="KAI9901029.1"/>
    </source>
</evidence>
<reference evidence="1" key="1">
    <citation type="submission" date="2022-10" db="EMBL/GenBank/DDBJ databases">
        <title>Complete Genome of Trichothecium roseum strain YXFP-22015, a Plant Pathogen Isolated from Citrus.</title>
        <authorList>
            <person name="Wang Y."/>
            <person name="Zhu L."/>
        </authorList>
    </citation>
    <scope>NUCLEOTIDE SEQUENCE</scope>
    <source>
        <strain evidence="1">YXFP-22015</strain>
    </source>
</reference>
<sequence length="491" mass="53058">MARSLDLRVDDGQTLELQESRTTARERIPDDVEPQDDELVNVATIEPVPPNGGYAWVCTFAVFLINAHTWGVNSSWAVFMAHFSSHDTPIKGTHLELGLIGGLSISQALMISTLATLVRKHIGARWTMCLGSILIFLSLLTSSFATQVWHLFLSQGLCFGWGMGFAYVTAASTLPPWFSTRRSLAYGLATSGAGIGGLVYSVATNAIIQSLGWEWAYRIIAFCALGANMTSSALLKEFGHRQRVADELKFNMGAFRRVEVLLIVAWGAATELGYIILLYSLPTYASSIGLTASQGAISSALLNLGLALARPLVGYTSDTYGRINMAWILTGLCTVFCFGLWIPASNFASLVAFSLISGALCGTFWCTVTPVVAEVVGIRELASTFGAICIFLVVPTTFAEAVAMALVRDSSGGSFINAQIFVGFMFLLGTVSLWFLRSWKVFDIEQLENGEESHGGAGARITVEGSSPSSRLNKYGVRWLTPRLLFSSGRV</sequence>